<keyword evidence="2" id="KW-0479">Metal-binding</keyword>
<comment type="caution">
    <text evidence="6">The sequence shown here is derived from an EMBL/GenBank/DDBJ whole genome shotgun (WGS) entry which is preliminary data.</text>
</comment>
<dbReference type="Proteomes" id="UP000683213">
    <property type="component" value="Unassembled WGS sequence"/>
</dbReference>
<dbReference type="GO" id="GO:0051537">
    <property type="term" value="F:2 iron, 2 sulfur cluster binding"/>
    <property type="evidence" value="ECO:0007669"/>
    <property type="project" value="UniProtKB-KW"/>
</dbReference>
<dbReference type="SMART" id="SM00704">
    <property type="entry name" value="ZnF_CDGSH"/>
    <property type="match status" value="1"/>
</dbReference>
<evidence type="ECO:0000313" key="8">
    <source>
        <dbReference type="Proteomes" id="UP000577419"/>
    </source>
</evidence>
<feature type="domain" description="Iron-binding zinc finger CDGSH type" evidence="5">
    <location>
        <begin position="10"/>
        <end position="46"/>
    </location>
</feature>
<organism evidence="6 8">
    <name type="scientific">Candidatus Iainarchaeum sp</name>
    <dbReference type="NCBI Taxonomy" id="3101447"/>
    <lineage>
        <taxon>Archaea</taxon>
        <taxon>Candidatus Iainarchaeota</taxon>
        <taxon>Candidatus Iainarchaeia</taxon>
        <taxon>Candidatus Iainarchaeales</taxon>
        <taxon>Candidatus Iainarchaeaceae</taxon>
        <taxon>Candidatus Iainarchaeum</taxon>
    </lineage>
</organism>
<gene>
    <name evidence="6" type="ORF">HA237_03945</name>
    <name evidence="7" type="ORF">J4224_03110</name>
</gene>
<dbReference type="EMBL" id="JAGVWF010000040">
    <property type="protein sequence ID" value="MBS3059389.1"/>
    <property type="molecule type" value="Genomic_DNA"/>
</dbReference>
<dbReference type="Proteomes" id="UP000577419">
    <property type="component" value="Unassembled WGS sequence"/>
</dbReference>
<evidence type="ECO:0000256" key="1">
    <source>
        <dbReference type="ARBA" id="ARBA00022714"/>
    </source>
</evidence>
<reference evidence="7" key="2">
    <citation type="submission" date="2021-03" db="EMBL/GenBank/DDBJ databases">
        <authorList>
            <person name="Jaffe A."/>
        </authorList>
    </citation>
    <scope>NUCLEOTIDE SEQUENCE</scope>
    <source>
        <strain evidence="7">RIFCSPHIGHO2_01_FULL_GW2011_AR10_43_9</strain>
    </source>
</reference>
<dbReference type="Gene3D" id="3.40.5.90">
    <property type="entry name" value="CDGSH iron-sulfur domain, mitoNEET-type"/>
    <property type="match status" value="1"/>
</dbReference>
<keyword evidence="1" id="KW-0001">2Fe-2S</keyword>
<evidence type="ECO:0000259" key="5">
    <source>
        <dbReference type="SMART" id="SM00704"/>
    </source>
</evidence>
<dbReference type="EMBL" id="DUFG01000018">
    <property type="protein sequence ID" value="HIH08496.1"/>
    <property type="molecule type" value="Genomic_DNA"/>
</dbReference>
<evidence type="ECO:0000256" key="4">
    <source>
        <dbReference type="ARBA" id="ARBA00023014"/>
    </source>
</evidence>
<reference evidence="6" key="1">
    <citation type="journal article" date="2020" name="bioRxiv">
        <title>A rank-normalized archaeal taxonomy based on genome phylogeny resolves widespread incomplete and uneven classifications.</title>
        <authorList>
            <person name="Rinke C."/>
            <person name="Chuvochina M."/>
            <person name="Mussig A.J."/>
            <person name="Chaumeil P.-A."/>
            <person name="Waite D.W."/>
            <person name="Whitman W.B."/>
            <person name="Parks D.H."/>
            <person name="Hugenholtz P."/>
        </authorList>
    </citation>
    <scope>NUCLEOTIDE SEQUENCE</scope>
    <source>
        <strain evidence="6">UBA10011</strain>
    </source>
</reference>
<evidence type="ECO:0000313" key="7">
    <source>
        <dbReference type="EMBL" id="MBS3059389.1"/>
    </source>
</evidence>
<dbReference type="AlphaFoldDB" id="A0A7J4IZU0"/>
<keyword evidence="4" id="KW-0411">Iron-sulfur</keyword>
<reference evidence="7" key="3">
    <citation type="submission" date="2021-05" db="EMBL/GenBank/DDBJ databases">
        <title>Protein family content uncovers lineage relationships and bacterial pathway maintenance mechanisms in DPANN archaea.</title>
        <authorList>
            <person name="Castelle C.J."/>
            <person name="Meheust R."/>
            <person name="Jaffe A.L."/>
            <person name="Seitz K."/>
            <person name="Gong X."/>
            <person name="Baker B.J."/>
            <person name="Banfield J.F."/>
        </authorList>
    </citation>
    <scope>NUCLEOTIDE SEQUENCE</scope>
    <source>
        <strain evidence="7">RIFCSPHIGHO2_01_FULL_GW2011_AR10_43_9</strain>
    </source>
</reference>
<sequence>MARVIIHEDKSPVEVRVGGESRWICQCGLSTAKPYCSGAHKMTQDEEAGKLYKYESGRRTEVRRP</sequence>
<dbReference type="InterPro" id="IPR018967">
    <property type="entry name" value="FeS-contain_CDGSH-typ"/>
</dbReference>
<evidence type="ECO:0000256" key="3">
    <source>
        <dbReference type="ARBA" id="ARBA00023004"/>
    </source>
</evidence>
<dbReference type="Pfam" id="PF09360">
    <property type="entry name" value="zf-CDGSH"/>
    <property type="match status" value="1"/>
</dbReference>
<dbReference type="InterPro" id="IPR042216">
    <property type="entry name" value="MitoNEET_CISD"/>
</dbReference>
<evidence type="ECO:0000256" key="2">
    <source>
        <dbReference type="ARBA" id="ARBA00022723"/>
    </source>
</evidence>
<dbReference type="GO" id="GO:0046872">
    <property type="term" value="F:metal ion binding"/>
    <property type="evidence" value="ECO:0007669"/>
    <property type="project" value="UniProtKB-KW"/>
</dbReference>
<evidence type="ECO:0000313" key="6">
    <source>
        <dbReference type="EMBL" id="HIH08496.1"/>
    </source>
</evidence>
<keyword evidence="3" id="KW-0408">Iron</keyword>
<name>A0A7J4IZU0_9ARCH</name>
<dbReference type="GO" id="GO:0005737">
    <property type="term" value="C:cytoplasm"/>
    <property type="evidence" value="ECO:0007669"/>
    <property type="project" value="UniProtKB-ARBA"/>
</dbReference>
<protein>
    <submittedName>
        <fullName evidence="6">CDGSH iron-sulfur domain-containing protein</fullName>
    </submittedName>
</protein>
<accession>A0A7J4IZU0</accession>
<proteinExistence type="predicted"/>